<dbReference type="NCBIfam" id="NF005250">
    <property type="entry name" value="PRK06761.1"/>
    <property type="match status" value="1"/>
</dbReference>
<gene>
    <name evidence="1" type="ORF">GT019_22015</name>
</gene>
<organism evidence="1 2">
    <name type="scientific">Paenibacillus glycinis</name>
    <dbReference type="NCBI Taxonomy" id="2697035"/>
    <lineage>
        <taxon>Bacteria</taxon>
        <taxon>Bacillati</taxon>
        <taxon>Bacillota</taxon>
        <taxon>Bacilli</taxon>
        <taxon>Bacillales</taxon>
        <taxon>Paenibacillaceae</taxon>
        <taxon>Paenibacillus</taxon>
    </lineage>
</organism>
<proteinExistence type="predicted"/>
<dbReference type="RefSeq" id="WP_161745461.1">
    <property type="nucleotide sequence ID" value="NZ_JAAAMV010000021.1"/>
</dbReference>
<comment type="caution">
    <text evidence="1">The sequence shown here is derived from an EMBL/GenBank/DDBJ whole genome shotgun (WGS) entry which is preliminary data.</text>
</comment>
<evidence type="ECO:0000313" key="1">
    <source>
        <dbReference type="EMBL" id="NBD26558.1"/>
    </source>
</evidence>
<evidence type="ECO:0000313" key="2">
    <source>
        <dbReference type="Proteomes" id="UP000665561"/>
    </source>
</evidence>
<sequence>MNPKLALIEGLPGFGKTTTALLVHEILTERNLRAPLFLEGNLDHPADYDGVALFKNDEWDALLAAHEQHRELLNHRRIAKAGDNLLPYRKLLHESGSIFSDEWLQAIVTKDIYELSLDRNRQLVTDRWRSFAENASGGTDVFVFECCFIQNPVTMGMIKHGARKEDVIGYVVELAAIAARLDPLLIYVEQRDLDRAFGKAVAERPKEWSEGFIDYYTNQKYGKTHGFKGLDGTLKVLRARKELEEEIYNDLRLTKVKVDNASFDRAAYKQVLADILSDYFKLAR</sequence>
<dbReference type="InterPro" id="IPR027417">
    <property type="entry name" value="P-loop_NTPase"/>
</dbReference>
<accession>A0ABW9XV65</accession>
<keyword evidence="2" id="KW-1185">Reference proteome</keyword>
<dbReference type="SUPFAM" id="SSF52540">
    <property type="entry name" value="P-loop containing nucleoside triphosphate hydrolases"/>
    <property type="match status" value="1"/>
</dbReference>
<dbReference type="Proteomes" id="UP000665561">
    <property type="component" value="Unassembled WGS sequence"/>
</dbReference>
<reference evidence="1 2" key="1">
    <citation type="submission" date="2020-01" db="EMBL/GenBank/DDBJ databases">
        <title>Paenibacillus soybeanensis sp. nov. isolated from the nodules of soybean (Glycine max(L.) Merr).</title>
        <authorList>
            <person name="Wang H."/>
        </authorList>
    </citation>
    <scope>NUCLEOTIDE SEQUENCE [LARGE SCALE GENOMIC DNA]</scope>
    <source>
        <strain evidence="1 2">T1</strain>
    </source>
</reference>
<name>A0ABW9XV65_9BACL</name>
<protein>
    <submittedName>
        <fullName evidence="1">Uncharacterized protein</fullName>
    </submittedName>
</protein>
<dbReference type="EMBL" id="JAAAMV010000021">
    <property type="protein sequence ID" value="NBD26558.1"/>
    <property type="molecule type" value="Genomic_DNA"/>
</dbReference>